<comment type="subcellular location">
    <subcellularLocation>
        <location evidence="1">Membrane</location>
        <topology evidence="1">Multi-pass membrane protein</topology>
    </subcellularLocation>
</comment>
<keyword evidence="5" id="KW-0472">Membrane</keyword>
<feature type="non-terminal residue" evidence="6">
    <location>
        <position position="86"/>
    </location>
</feature>
<organism evidence="6 7">
    <name type="scientific">Pristionchus mayeri</name>
    <dbReference type="NCBI Taxonomy" id="1317129"/>
    <lineage>
        <taxon>Eukaryota</taxon>
        <taxon>Metazoa</taxon>
        <taxon>Ecdysozoa</taxon>
        <taxon>Nematoda</taxon>
        <taxon>Chromadorea</taxon>
        <taxon>Rhabditida</taxon>
        <taxon>Rhabditina</taxon>
        <taxon>Diplogasteromorpha</taxon>
        <taxon>Diplogasteroidea</taxon>
        <taxon>Neodiplogasteridae</taxon>
        <taxon>Pristionchus</taxon>
    </lineage>
</organism>
<dbReference type="InterPro" id="IPR018801">
    <property type="entry name" value="TM129"/>
</dbReference>
<accession>A0AAN4YY90</accession>
<evidence type="ECO:0000313" key="7">
    <source>
        <dbReference type="Proteomes" id="UP001328107"/>
    </source>
</evidence>
<keyword evidence="4" id="KW-1133">Transmembrane helix</keyword>
<comment type="similarity">
    <text evidence="2">Belongs to the TMEM129 family.</text>
</comment>
<dbReference type="Proteomes" id="UP001328107">
    <property type="component" value="Unassembled WGS sequence"/>
</dbReference>
<dbReference type="GO" id="GO:0061630">
    <property type="term" value="F:ubiquitin protein ligase activity"/>
    <property type="evidence" value="ECO:0007669"/>
    <property type="project" value="InterPro"/>
</dbReference>
<name>A0AAN4YY90_9BILA</name>
<dbReference type="PANTHER" id="PTHR31322:SF2">
    <property type="entry name" value="E3 UBIQUITIN-PROTEIN LIGASE TM129"/>
    <property type="match status" value="1"/>
</dbReference>
<evidence type="ECO:0000256" key="2">
    <source>
        <dbReference type="ARBA" id="ARBA00007332"/>
    </source>
</evidence>
<evidence type="ECO:0000256" key="5">
    <source>
        <dbReference type="ARBA" id="ARBA00023136"/>
    </source>
</evidence>
<protein>
    <submittedName>
        <fullName evidence="6">Uncharacterized protein</fullName>
    </submittedName>
</protein>
<sequence>MGNSRHSAEETTEDNCHGCDLMKPEVIIRKNCSDTDCGRCKCRAYWCVACLSRILLAASDDVREKTKCPFCRSNFCVWDVKMLTSE</sequence>
<dbReference type="GO" id="GO:0005783">
    <property type="term" value="C:endoplasmic reticulum"/>
    <property type="evidence" value="ECO:0007669"/>
    <property type="project" value="TreeGrafter"/>
</dbReference>
<evidence type="ECO:0000256" key="1">
    <source>
        <dbReference type="ARBA" id="ARBA00004141"/>
    </source>
</evidence>
<dbReference type="Pfam" id="PF10272">
    <property type="entry name" value="Tmpp129"/>
    <property type="match status" value="1"/>
</dbReference>
<comment type="caution">
    <text evidence="6">The sequence shown here is derived from an EMBL/GenBank/DDBJ whole genome shotgun (WGS) entry which is preliminary data.</text>
</comment>
<dbReference type="AlphaFoldDB" id="A0AAN4YY90"/>
<dbReference type="EMBL" id="BTRK01000001">
    <property type="protein sequence ID" value="GMR30556.1"/>
    <property type="molecule type" value="Genomic_DNA"/>
</dbReference>
<dbReference type="GO" id="GO:0016020">
    <property type="term" value="C:membrane"/>
    <property type="evidence" value="ECO:0007669"/>
    <property type="project" value="UniProtKB-SubCell"/>
</dbReference>
<proteinExistence type="inferred from homology"/>
<evidence type="ECO:0000313" key="6">
    <source>
        <dbReference type="EMBL" id="GMR30556.1"/>
    </source>
</evidence>
<evidence type="ECO:0000256" key="4">
    <source>
        <dbReference type="ARBA" id="ARBA00022989"/>
    </source>
</evidence>
<keyword evidence="7" id="KW-1185">Reference proteome</keyword>
<evidence type="ECO:0000256" key="3">
    <source>
        <dbReference type="ARBA" id="ARBA00022692"/>
    </source>
</evidence>
<reference evidence="7" key="1">
    <citation type="submission" date="2022-10" db="EMBL/GenBank/DDBJ databases">
        <title>Genome assembly of Pristionchus species.</title>
        <authorList>
            <person name="Yoshida K."/>
            <person name="Sommer R.J."/>
        </authorList>
    </citation>
    <scope>NUCLEOTIDE SEQUENCE [LARGE SCALE GENOMIC DNA]</scope>
    <source>
        <strain evidence="7">RS5460</strain>
    </source>
</reference>
<gene>
    <name evidence="6" type="ORF">PMAYCL1PPCAC_00751</name>
</gene>
<dbReference type="GO" id="GO:0016567">
    <property type="term" value="P:protein ubiquitination"/>
    <property type="evidence" value="ECO:0007669"/>
    <property type="project" value="InterPro"/>
</dbReference>
<dbReference type="PANTHER" id="PTHR31322">
    <property type="entry name" value="E3 UBIQUITIN-PROTEIN LIGASE TM129"/>
    <property type="match status" value="1"/>
</dbReference>
<keyword evidence="3" id="KW-0812">Transmembrane</keyword>